<dbReference type="AlphaFoldDB" id="A0A814EWS7"/>
<proteinExistence type="predicted"/>
<gene>
    <name evidence="1" type="ORF">OXX778_LOCUS15220</name>
</gene>
<name>A0A814EWS7_9BILA</name>
<evidence type="ECO:0000313" key="2">
    <source>
        <dbReference type="Proteomes" id="UP000663879"/>
    </source>
</evidence>
<comment type="caution">
    <text evidence="1">The sequence shown here is derived from an EMBL/GenBank/DDBJ whole genome shotgun (WGS) entry which is preliminary data.</text>
</comment>
<sequence length="200" mass="23757">MTVFFHLSQWFWRRIQQQYLKSWFKDDSLRRVFRQVQTLAFFPLDDVIEAFNLIKLNAPKNASSFIFYVEKNYVGSLSKKARFPVELWNLNERVKLDLPRTNNNIESWHSRINKNVNRNLTIKKVIVLFKNEQNSMETDLVMLFSGRKLKAVKSQVERREEELKNLLHDLQLSNLDMFLNGIARMISEKICNGKLKSTAN</sequence>
<evidence type="ECO:0008006" key="3">
    <source>
        <dbReference type="Google" id="ProtNLM"/>
    </source>
</evidence>
<protein>
    <recommendedName>
        <fullName evidence="3">MULE transposase domain-containing protein</fullName>
    </recommendedName>
</protein>
<organism evidence="1 2">
    <name type="scientific">Brachionus calyciflorus</name>
    <dbReference type="NCBI Taxonomy" id="104777"/>
    <lineage>
        <taxon>Eukaryota</taxon>
        <taxon>Metazoa</taxon>
        <taxon>Spiralia</taxon>
        <taxon>Gnathifera</taxon>
        <taxon>Rotifera</taxon>
        <taxon>Eurotatoria</taxon>
        <taxon>Monogononta</taxon>
        <taxon>Pseudotrocha</taxon>
        <taxon>Ploima</taxon>
        <taxon>Brachionidae</taxon>
        <taxon>Brachionus</taxon>
    </lineage>
</organism>
<dbReference type="EMBL" id="CAJNOC010003309">
    <property type="protein sequence ID" value="CAF0977031.1"/>
    <property type="molecule type" value="Genomic_DNA"/>
</dbReference>
<keyword evidence="2" id="KW-1185">Reference proteome</keyword>
<accession>A0A814EWS7</accession>
<evidence type="ECO:0000313" key="1">
    <source>
        <dbReference type="EMBL" id="CAF0977031.1"/>
    </source>
</evidence>
<reference evidence="1" key="1">
    <citation type="submission" date="2021-02" db="EMBL/GenBank/DDBJ databases">
        <authorList>
            <person name="Nowell W R."/>
        </authorList>
    </citation>
    <scope>NUCLEOTIDE SEQUENCE</scope>
    <source>
        <strain evidence="1">Ploen Becks lab</strain>
    </source>
</reference>
<dbReference type="Proteomes" id="UP000663879">
    <property type="component" value="Unassembled WGS sequence"/>
</dbReference>
<dbReference type="OrthoDB" id="10029846at2759"/>